<proteinExistence type="predicted"/>
<comment type="caution">
    <text evidence="2">The sequence shown here is derived from an EMBL/GenBank/DDBJ whole genome shotgun (WGS) entry which is preliminary data.</text>
</comment>
<dbReference type="EMBL" id="BMAW01053835">
    <property type="protein sequence ID" value="GFS93132.1"/>
    <property type="molecule type" value="Genomic_DNA"/>
</dbReference>
<keyword evidence="3" id="KW-1185">Reference proteome</keyword>
<name>A0A8X6N4N1_NEPPI</name>
<organism evidence="2 3">
    <name type="scientific">Nephila pilipes</name>
    <name type="common">Giant wood spider</name>
    <name type="synonym">Nephila maculata</name>
    <dbReference type="NCBI Taxonomy" id="299642"/>
    <lineage>
        <taxon>Eukaryota</taxon>
        <taxon>Metazoa</taxon>
        <taxon>Ecdysozoa</taxon>
        <taxon>Arthropoda</taxon>
        <taxon>Chelicerata</taxon>
        <taxon>Arachnida</taxon>
        <taxon>Araneae</taxon>
        <taxon>Araneomorphae</taxon>
        <taxon>Entelegynae</taxon>
        <taxon>Araneoidea</taxon>
        <taxon>Nephilidae</taxon>
        <taxon>Nephila</taxon>
    </lineage>
</organism>
<evidence type="ECO:0000313" key="3">
    <source>
        <dbReference type="Proteomes" id="UP000887013"/>
    </source>
</evidence>
<feature type="region of interest" description="Disordered" evidence="1">
    <location>
        <begin position="142"/>
        <end position="168"/>
    </location>
</feature>
<evidence type="ECO:0000256" key="1">
    <source>
        <dbReference type="SAM" id="MobiDB-lite"/>
    </source>
</evidence>
<accession>A0A8X6N4N1</accession>
<protein>
    <submittedName>
        <fullName evidence="2">Uncharacterized protein</fullName>
    </submittedName>
</protein>
<dbReference type="AlphaFoldDB" id="A0A8X6N4N1"/>
<reference evidence="2" key="1">
    <citation type="submission" date="2020-08" db="EMBL/GenBank/DDBJ databases">
        <title>Multicomponent nature underlies the extraordinary mechanical properties of spider dragline silk.</title>
        <authorList>
            <person name="Kono N."/>
            <person name="Nakamura H."/>
            <person name="Mori M."/>
            <person name="Yoshida Y."/>
            <person name="Ohtoshi R."/>
            <person name="Malay A.D."/>
            <person name="Moran D.A.P."/>
            <person name="Tomita M."/>
            <person name="Numata K."/>
            <person name="Arakawa K."/>
        </authorList>
    </citation>
    <scope>NUCLEOTIDE SEQUENCE</scope>
</reference>
<sequence length="168" mass="19122">MKSKKQKTEDSYETDAAIIEQHRAVDKIVFINSIEEIYQPTEPEWIFEDFFCIEITPSVEELILEIVNNVRQIDSSNKKSDANVQNNDSRYGISSINSQSFPLEKENHSAVSSHIVLSNEMLLHRNIPNNLAAVNHSINAQDGRFETPPKRMIPSPKTAMSPLLKNLK</sequence>
<dbReference type="Proteomes" id="UP000887013">
    <property type="component" value="Unassembled WGS sequence"/>
</dbReference>
<evidence type="ECO:0000313" key="2">
    <source>
        <dbReference type="EMBL" id="GFS93132.1"/>
    </source>
</evidence>
<gene>
    <name evidence="2" type="ORF">NPIL_191241</name>
</gene>